<comment type="caution">
    <text evidence="1">The sequence shown here is derived from an EMBL/GenBank/DDBJ whole genome shotgun (WGS) entry which is preliminary data.</text>
</comment>
<name>A0A0L6V1K2_9BASI</name>
<dbReference type="VEuPathDB" id="FungiDB:VP01_2892g4"/>
<evidence type="ECO:0008006" key="3">
    <source>
        <dbReference type="Google" id="ProtNLM"/>
    </source>
</evidence>
<sequence length="231" mass="26280">MFDQKIVKAFKEAQIILTLICNYYPNIHQWKEFLFLIPGPMLDDSKTPSMPSTSIPPQQQLSIQTTISCMASGCTTTTIGYKKLATSPYLDPEDSQTALCPGSILADNLGWGKTLTTLIFVLVKSHLARDFQWSDLDQGLSHRSAFFIYGSADHLKNDWTKWKPTTYQPIQNRELIVMITQYHMEPQCQKTSSCPENPCSTHVVCLSGTFQNWLKDVQSLISLLKIWPLWK</sequence>
<proteinExistence type="predicted"/>
<gene>
    <name evidence="1" type="ORF">VP01_2892g4</name>
</gene>
<dbReference type="OrthoDB" id="423559at2759"/>
<keyword evidence="2" id="KW-1185">Reference proteome</keyword>
<protein>
    <recommendedName>
        <fullName evidence="3">SNF2 N-terminal domain-containing protein</fullName>
    </recommendedName>
</protein>
<evidence type="ECO:0000313" key="2">
    <source>
        <dbReference type="Proteomes" id="UP000037035"/>
    </source>
</evidence>
<evidence type="ECO:0000313" key="1">
    <source>
        <dbReference type="EMBL" id="KNZ54646.1"/>
    </source>
</evidence>
<accession>A0A0L6V1K2</accession>
<dbReference type="EMBL" id="LAVV01007826">
    <property type="protein sequence ID" value="KNZ54646.1"/>
    <property type="molecule type" value="Genomic_DNA"/>
</dbReference>
<reference evidence="1 2" key="1">
    <citation type="submission" date="2015-08" db="EMBL/GenBank/DDBJ databases">
        <title>Next Generation Sequencing and Analysis of the Genome of Puccinia sorghi L Schw, the Causal Agent of Maize Common Rust.</title>
        <authorList>
            <person name="Rochi L."/>
            <person name="Burguener G."/>
            <person name="Darino M."/>
            <person name="Turjanski A."/>
            <person name="Kreff E."/>
            <person name="Dieguez M.J."/>
            <person name="Sacco F."/>
        </authorList>
    </citation>
    <scope>NUCLEOTIDE SEQUENCE [LARGE SCALE GENOMIC DNA]</scope>
    <source>
        <strain evidence="1 2">RO10H11247</strain>
    </source>
</reference>
<organism evidence="1 2">
    <name type="scientific">Puccinia sorghi</name>
    <dbReference type="NCBI Taxonomy" id="27349"/>
    <lineage>
        <taxon>Eukaryota</taxon>
        <taxon>Fungi</taxon>
        <taxon>Dikarya</taxon>
        <taxon>Basidiomycota</taxon>
        <taxon>Pucciniomycotina</taxon>
        <taxon>Pucciniomycetes</taxon>
        <taxon>Pucciniales</taxon>
        <taxon>Pucciniaceae</taxon>
        <taxon>Puccinia</taxon>
    </lineage>
</organism>
<dbReference type="AlphaFoldDB" id="A0A0L6V1K2"/>
<dbReference type="Proteomes" id="UP000037035">
    <property type="component" value="Unassembled WGS sequence"/>
</dbReference>